<dbReference type="InterPro" id="IPR000182">
    <property type="entry name" value="GNAT_dom"/>
</dbReference>
<dbReference type="GO" id="GO:0016746">
    <property type="term" value="F:acyltransferase activity"/>
    <property type="evidence" value="ECO:0007669"/>
    <property type="project" value="UniProtKB-KW"/>
</dbReference>
<dbReference type="Proteomes" id="UP001596528">
    <property type="component" value="Unassembled WGS sequence"/>
</dbReference>
<name>A0ABW2V6R4_9BACL</name>
<accession>A0ABW2V6R4</accession>
<reference evidence="3" key="1">
    <citation type="journal article" date="2019" name="Int. J. Syst. Evol. Microbiol.">
        <title>The Global Catalogue of Microorganisms (GCM) 10K type strain sequencing project: providing services to taxonomists for standard genome sequencing and annotation.</title>
        <authorList>
            <consortium name="The Broad Institute Genomics Platform"/>
            <consortium name="The Broad Institute Genome Sequencing Center for Infectious Disease"/>
            <person name="Wu L."/>
            <person name="Ma J."/>
        </authorList>
    </citation>
    <scope>NUCLEOTIDE SEQUENCE [LARGE SCALE GENOMIC DNA]</scope>
    <source>
        <strain evidence="3">JCM 18657</strain>
    </source>
</reference>
<dbReference type="Gene3D" id="3.40.630.30">
    <property type="match status" value="2"/>
</dbReference>
<dbReference type="PANTHER" id="PTHR37817:SF1">
    <property type="entry name" value="N-ACETYLTRANSFERASE EIS"/>
    <property type="match status" value="1"/>
</dbReference>
<dbReference type="Pfam" id="PF13527">
    <property type="entry name" value="Acetyltransf_9"/>
    <property type="match status" value="1"/>
</dbReference>
<evidence type="ECO:0000313" key="3">
    <source>
        <dbReference type="Proteomes" id="UP001596528"/>
    </source>
</evidence>
<dbReference type="Pfam" id="PF17668">
    <property type="entry name" value="Acetyltransf_17"/>
    <property type="match status" value="1"/>
</dbReference>
<dbReference type="PROSITE" id="PS51186">
    <property type="entry name" value="GNAT"/>
    <property type="match status" value="1"/>
</dbReference>
<keyword evidence="2" id="KW-0808">Transferase</keyword>
<dbReference type="SUPFAM" id="SSF55718">
    <property type="entry name" value="SCP-like"/>
    <property type="match status" value="1"/>
</dbReference>
<feature type="domain" description="N-acetyltransferase" evidence="1">
    <location>
        <begin position="3"/>
        <end position="149"/>
    </location>
</feature>
<dbReference type="EC" id="2.3.1.-" evidence="2"/>
<keyword evidence="3" id="KW-1185">Reference proteome</keyword>
<gene>
    <name evidence="2" type="primary">eis</name>
    <name evidence="2" type="ORF">ACFQWB_08735</name>
</gene>
<dbReference type="InterPro" id="IPR016181">
    <property type="entry name" value="Acyl_CoA_acyltransferase"/>
</dbReference>
<proteinExistence type="predicted"/>
<keyword evidence="2" id="KW-0012">Acyltransferase</keyword>
<organism evidence="2 3">
    <name type="scientific">Paenibacillus thermoaerophilus</name>
    <dbReference type="NCBI Taxonomy" id="1215385"/>
    <lineage>
        <taxon>Bacteria</taxon>
        <taxon>Bacillati</taxon>
        <taxon>Bacillota</taxon>
        <taxon>Bacilli</taxon>
        <taxon>Bacillales</taxon>
        <taxon>Paenibacillaceae</taxon>
        <taxon>Paenibacillus</taxon>
    </lineage>
</organism>
<evidence type="ECO:0000313" key="2">
    <source>
        <dbReference type="EMBL" id="MFC7750028.1"/>
    </source>
</evidence>
<dbReference type="PANTHER" id="PTHR37817">
    <property type="entry name" value="N-ACETYLTRANSFERASE EIS"/>
    <property type="match status" value="1"/>
</dbReference>
<dbReference type="InterPro" id="IPR041380">
    <property type="entry name" value="Acetyltransf_17"/>
</dbReference>
<dbReference type="Gene3D" id="3.30.1050.10">
    <property type="entry name" value="SCP2 sterol-binding domain"/>
    <property type="match status" value="1"/>
</dbReference>
<dbReference type="EMBL" id="JBHTGQ010000018">
    <property type="protein sequence ID" value="MFC7750028.1"/>
    <property type="molecule type" value="Genomic_DNA"/>
</dbReference>
<dbReference type="InterPro" id="IPR051554">
    <property type="entry name" value="Acetyltransferase_Eis"/>
</dbReference>
<dbReference type="InterPro" id="IPR025559">
    <property type="entry name" value="Eis_dom"/>
</dbReference>
<dbReference type="RefSeq" id="WP_138788303.1">
    <property type="nucleotide sequence ID" value="NZ_JBHTGQ010000018.1"/>
</dbReference>
<comment type="caution">
    <text evidence="2">The sequence shown here is derived from an EMBL/GenBank/DDBJ whole genome shotgun (WGS) entry which is preliminary data.</text>
</comment>
<protein>
    <submittedName>
        <fullName evidence="2">Enhanced intracellular survival protein Eis</fullName>
        <ecNumber evidence="2">2.3.1.-</ecNumber>
    </submittedName>
</protein>
<dbReference type="InterPro" id="IPR036527">
    <property type="entry name" value="SCP2_sterol-bd_dom_sf"/>
</dbReference>
<dbReference type="Pfam" id="PF13530">
    <property type="entry name" value="SCP2_2"/>
    <property type="match status" value="1"/>
</dbReference>
<sequence>MMEEIRPLRQEELDAAIDLSSYAFQFELPPEERKKRIRTMVPEETLGYFVEGKMASKLTVLPLRVFLNGESVPMGGVGGVATWPEYRRGGKVERLLHAALAQMKERGQNWSMLYPFSVPFYRKYGWELFADEKRYKIPRDKFPRLPEVPGRMEDASGNYELLNAVYRQWAVRYNGMLDRTESWWEHRVAGGRKPGRALVYRDASGQAQGYVIMQVRDRLAKVHELVALTEEAKRGIWKLLSDHDSMADWIEMTVTADDDQLDLLPEPRVDIGVTPYFMARIVDIVPALREYRFAPGPGAESAAIAVQDEHAPWNEGLYRLEWSAEGTLIAADRVGEPGQGETDGSLPRLKAGIAPLAAMLMGYRRPAALARQGRISGDPEAIELLERRLPVRPTGFVDFF</sequence>
<evidence type="ECO:0000259" key="1">
    <source>
        <dbReference type="PROSITE" id="PS51186"/>
    </source>
</evidence>
<dbReference type="SUPFAM" id="SSF55729">
    <property type="entry name" value="Acyl-CoA N-acyltransferases (Nat)"/>
    <property type="match status" value="1"/>
</dbReference>